<dbReference type="PIRSF" id="PIRSF039090">
    <property type="entry name" value="Flis"/>
    <property type="match status" value="1"/>
</dbReference>
<dbReference type="Pfam" id="PF02561">
    <property type="entry name" value="FliS"/>
    <property type="match status" value="1"/>
</dbReference>
<keyword evidence="5" id="KW-0143">Chaperone</keyword>
<keyword evidence="7" id="KW-0282">Flagellum</keyword>
<dbReference type="GO" id="GO:0071973">
    <property type="term" value="P:bacterial-type flagellum-dependent cell motility"/>
    <property type="evidence" value="ECO:0007669"/>
    <property type="project" value="TreeGrafter"/>
</dbReference>
<protein>
    <recommendedName>
        <fullName evidence="6">Flagellar secretion chaperone FliS</fullName>
    </recommendedName>
</protein>
<name>A0A8J3RWU6_9ACTN</name>
<keyword evidence="4 6" id="KW-1005">Bacterial flagellum biogenesis</keyword>
<evidence type="ECO:0000256" key="2">
    <source>
        <dbReference type="ARBA" id="ARBA00008787"/>
    </source>
</evidence>
<comment type="subcellular location">
    <subcellularLocation>
        <location evidence="1 6">Cytoplasm</location>
        <location evidence="1 6">Cytosol</location>
    </subcellularLocation>
</comment>
<evidence type="ECO:0000256" key="3">
    <source>
        <dbReference type="ARBA" id="ARBA00022490"/>
    </source>
</evidence>
<comment type="caution">
    <text evidence="7">The sequence shown here is derived from an EMBL/GenBank/DDBJ whole genome shotgun (WGS) entry which is preliminary data.</text>
</comment>
<keyword evidence="7" id="KW-0966">Cell projection</keyword>
<dbReference type="NCBIfam" id="TIGR00208">
    <property type="entry name" value="fliS"/>
    <property type="match status" value="1"/>
</dbReference>
<dbReference type="RefSeq" id="WP_203895388.1">
    <property type="nucleotide sequence ID" value="NZ_BOOH01000067.1"/>
</dbReference>
<dbReference type="Gene3D" id="1.20.120.340">
    <property type="entry name" value="Flagellar protein FliS"/>
    <property type="match status" value="1"/>
</dbReference>
<reference evidence="7 8" key="1">
    <citation type="submission" date="2021-01" db="EMBL/GenBank/DDBJ databases">
        <title>Whole genome shotgun sequence of Planobispora longispora NBRC 13918.</title>
        <authorList>
            <person name="Komaki H."/>
            <person name="Tamura T."/>
        </authorList>
    </citation>
    <scope>NUCLEOTIDE SEQUENCE [LARGE SCALE GENOMIC DNA]</scope>
    <source>
        <strain evidence="7 8">NBRC 13918</strain>
    </source>
</reference>
<dbReference type="SUPFAM" id="SSF101116">
    <property type="entry name" value="Flagellar export chaperone FliS"/>
    <property type="match status" value="1"/>
</dbReference>
<evidence type="ECO:0000313" key="7">
    <source>
        <dbReference type="EMBL" id="GIH80979.1"/>
    </source>
</evidence>
<organism evidence="7 8">
    <name type="scientific">Planobispora longispora</name>
    <dbReference type="NCBI Taxonomy" id="28887"/>
    <lineage>
        <taxon>Bacteria</taxon>
        <taxon>Bacillati</taxon>
        <taxon>Actinomycetota</taxon>
        <taxon>Actinomycetes</taxon>
        <taxon>Streptosporangiales</taxon>
        <taxon>Streptosporangiaceae</taxon>
        <taxon>Planobispora</taxon>
    </lineage>
</organism>
<dbReference type="GO" id="GO:0005829">
    <property type="term" value="C:cytosol"/>
    <property type="evidence" value="ECO:0007669"/>
    <property type="project" value="UniProtKB-SubCell"/>
</dbReference>
<evidence type="ECO:0000256" key="5">
    <source>
        <dbReference type="ARBA" id="ARBA00023186"/>
    </source>
</evidence>
<gene>
    <name evidence="7" type="primary">fliS</name>
    <name evidence="7" type="ORF">Plo01_74080</name>
</gene>
<evidence type="ECO:0000313" key="8">
    <source>
        <dbReference type="Proteomes" id="UP000616724"/>
    </source>
</evidence>
<dbReference type="GO" id="GO:0044780">
    <property type="term" value="P:bacterial-type flagellum assembly"/>
    <property type="evidence" value="ECO:0007669"/>
    <property type="project" value="InterPro"/>
</dbReference>
<proteinExistence type="inferred from homology"/>
<dbReference type="InterPro" id="IPR036584">
    <property type="entry name" value="FliS_sf"/>
</dbReference>
<keyword evidence="8" id="KW-1185">Reference proteome</keyword>
<dbReference type="Proteomes" id="UP000616724">
    <property type="component" value="Unassembled WGS sequence"/>
</dbReference>
<dbReference type="PANTHER" id="PTHR34773">
    <property type="entry name" value="FLAGELLAR SECRETION CHAPERONE FLIS"/>
    <property type="match status" value="1"/>
</dbReference>
<dbReference type="AlphaFoldDB" id="A0A8J3RWU6"/>
<dbReference type="InterPro" id="IPR003713">
    <property type="entry name" value="FliS"/>
</dbReference>
<evidence type="ECO:0000256" key="1">
    <source>
        <dbReference type="ARBA" id="ARBA00004514"/>
    </source>
</evidence>
<keyword evidence="7" id="KW-0969">Cilium</keyword>
<evidence type="ECO:0000256" key="6">
    <source>
        <dbReference type="PIRNR" id="PIRNR039090"/>
    </source>
</evidence>
<dbReference type="EMBL" id="BOOH01000067">
    <property type="protein sequence ID" value="GIH80979.1"/>
    <property type="molecule type" value="Genomic_DNA"/>
</dbReference>
<dbReference type="CDD" id="cd16098">
    <property type="entry name" value="FliS"/>
    <property type="match status" value="1"/>
</dbReference>
<keyword evidence="3 6" id="KW-0963">Cytoplasm</keyword>
<comment type="similarity">
    <text evidence="2 6">Belongs to the FliS family.</text>
</comment>
<evidence type="ECO:0000256" key="4">
    <source>
        <dbReference type="ARBA" id="ARBA00022795"/>
    </source>
</evidence>
<sequence>MTNPSMRARYIADTVNTASPGQLLVMLYDRLVLDLTRAEEALGRGDREAAAQQLMHAQDIIIELRSSLKTDGWDGAAGLAELYGFLLTQLIQANVRRDAAQVASCRALIEPLRDAWRAAAAEASSLAAAARVA</sequence>
<dbReference type="PANTHER" id="PTHR34773:SF1">
    <property type="entry name" value="FLAGELLAR SECRETION CHAPERONE FLIS"/>
    <property type="match status" value="1"/>
</dbReference>
<accession>A0A8J3RWU6</accession>